<dbReference type="RefSeq" id="WP_379125528.1">
    <property type="nucleotide sequence ID" value="NZ_JBHUHZ010000001.1"/>
</dbReference>
<sequence length="77" mass="9277">MEYLWLDIKYVYVHADKRNYYLLTILDVFSLKAVDQIFQKRNRQIDVMNAFRRINKEYGIKGVTIRMITALSSSLVW</sequence>
<dbReference type="Proteomes" id="UP001597387">
    <property type="component" value="Unassembled WGS sequence"/>
</dbReference>
<proteinExistence type="predicted"/>
<protein>
    <recommendedName>
        <fullName evidence="3">Integrase catalytic domain-containing protein</fullName>
    </recommendedName>
</protein>
<evidence type="ECO:0008006" key="3">
    <source>
        <dbReference type="Google" id="ProtNLM"/>
    </source>
</evidence>
<evidence type="ECO:0000313" key="2">
    <source>
        <dbReference type="Proteomes" id="UP001597387"/>
    </source>
</evidence>
<keyword evidence="2" id="KW-1185">Reference proteome</keyword>
<gene>
    <name evidence="1" type="ORF">ACFSJU_07860</name>
</gene>
<accession>A0ABW4ZK55</accession>
<organism evidence="1 2">
    <name type="scientific">Paradesertivirga mongoliensis</name>
    <dbReference type="NCBI Taxonomy" id="2100740"/>
    <lineage>
        <taxon>Bacteria</taxon>
        <taxon>Pseudomonadati</taxon>
        <taxon>Bacteroidota</taxon>
        <taxon>Sphingobacteriia</taxon>
        <taxon>Sphingobacteriales</taxon>
        <taxon>Sphingobacteriaceae</taxon>
        <taxon>Paradesertivirga</taxon>
    </lineage>
</organism>
<evidence type="ECO:0000313" key="1">
    <source>
        <dbReference type="EMBL" id="MFD2162305.1"/>
    </source>
</evidence>
<name>A0ABW4ZK55_9SPHI</name>
<comment type="caution">
    <text evidence="1">The sequence shown here is derived from an EMBL/GenBank/DDBJ whole genome shotgun (WGS) entry which is preliminary data.</text>
</comment>
<reference evidence="2" key="1">
    <citation type="journal article" date="2019" name="Int. J. Syst. Evol. Microbiol.">
        <title>The Global Catalogue of Microorganisms (GCM) 10K type strain sequencing project: providing services to taxonomists for standard genome sequencing and annotation.</title>
        <authorList>
            <consortium name="The Broad Institute Genomics Platform"/>
            <consortium name="The Broad Institute Genome Sequencing Center for Infectious Disease"/>
            <person name="Wu L."/>
            <person name="Ma J."/>
        </authorList>
    </citation>
    <scope>NUCLEOTIDE SEQUENCE [LARGE SCALE GENOMIC DNA]</scope>
    <source>
        <strain evidence="2">KCTC 42217</strain>
    </source>
</reference>
<dbReference type="EMBL" id="JBHUHZ010000001">
    <property type="protein sequence ID" value="MFD2162305.1"/>
    <property type="molecule type" value="Genomic_DNA"/>
</dbReference>